<dbReference type="GO" id="GO:0046820">
    <property type="term" value="F:4-amino-4-deoxychorismate synthase activity"/>
    <property type="evidence" value="ECO:0007669"/>
    <property type="project" value="TreeGrafter"/>
</dbReference>
<dbReference type="Gene3D" id="3.40.50.880">
    <property type="match status" value="1"/>
</dbReference>
<feature type="domain" description="Chorismate-utilising enzyme C-terminal" evidence="2">
    <location>
        <begin position="370"/>
        <end position="658"/>
    </location>
</feature>
<dbReference type="OrthoDB" id="64220at2759"/>
<name>A0A367J0F9_RHIST</name>
<dbReference type="GO" id="GO:0008153">
    <property type="term" value="P:4-aminobenzoate biosynthetic process"/>
    <property type="evidence" value="ECO:0007669"/>
    <property type="project" value="TreeGrafter"/>
</dbReference>
<dbReference type="InterPro" id="IPR017926">
    <property type="entry name" value="GATASE"/>
</dbReference>
<comment type="caution">
    <text evidence="4">The sequence shown here is derived from an EMBL/GenBank/DDBJ whole genome shotgun (WGS) entry which is preliminary data.</text>
</comment>
<dbReference type="STRING" id="4846.A0A367J0F9"/>
<dbReference type="GO" id="GO:0005737">
    <property type="term" value="C:cytoplasm"/>
    <property type="evidence" value="ECO:0007669"/>
    <property type="project" value="TreeGrafter"/>
</dbReference>
<dbReference type="InterPro" id="IPR015890">
    <property type="entry name" value="Chorismate_C"/>
</dbReference>
<dbReference type="InterPro" id="IPR029062">
    <property type="entry name" value="Class_I_gatase-like"/>
</dbReference>
<dbReference type="SUPFAM" id="SSF52317">
    <property type="entry name" value="Class I glutamine amidotransferase-like"/>
    <property type="match status" value="1"/>
</dbReference>
<feature type="non-terminal residue" evidence="4">
    <location>
        <position position="1"/>
    </location>
</feature>
<dbReference type="Pfam" id="PF04715">
    <property type="entry name" value="Anth_synt_I_N"/>
    <property type="match status" value="1"/>
</dbReference>
<proteinExistence type="predicted"/>
<dbReference type="PANTHER" id="PTHR11236:SF18">
    <property type="entry name" value="AMINODEOXYCHORISMATE SYNTHASE"/>
    <property type="match status" value="1"/>
</dbReference>
<organism evidence="4 5">
    <name type="scientific">Rhizopus stolonifer</name>
    <name type="common">Rhizopus nigricans</name>
    <dbReference type="NCBI Taxonomy" id="4846"/>
    <lineage>
        <taxon>Eukaryota</taxon>
        <taxon>Fungi</taxon>
        <taxon>Fungi incertae sedis</taxon>
        <taxon>Mucoromycota</taxon>
        <taxon>Mucoromycotina</taxon>
        <taxon>Mucoromycetes</taxon>
        <taxon>Mucorales</taxon>
        <taxon>Mucorineae</taxon>
        <taxon>Rhizopodaceae</taxon>
        <taxon>Rhizopus</taxon>
    </lineage>
</organism>
<dbReference type="PANTHER" id="PTHR11236">
    <property type="entry name" value="AMINOBENZOATE/ANTHRANILATE SYNTHASE"/>
    <property type="match status" value="1"/>
</dbReference>
<dbReference type="EMBL" id="PJQM01004748">
    <property type="protein sequence ID" value="RCH83425.1"/>
    <property type="molecule type" value="Genomic_DNA"/>
</dbReference>
<evidence type="ECO:0000259" key="2">
    <source>
        <dbReference type="Pfam" id="PF00425"/>
    </source>
</evidence>
<evidence type="ECO:0000313" key="4">
    <source>
        <dbReference type="EMBL" id="RCH83425.1"/>
    </source>
</evidence>
<accession>A0A367J0F9</accession>
<dbReference type="Proteomes" id="UP000253551">
    <property type="component" value="Unassembled WGS sequence"/>
</dbReference>
<feature type="domain" description="Anthranilate synthase component I N-terminal" evidence="3">
    <location>
        <begin position="134"/>
        <end position="294"/>
    </location>
</feature>
<dbReference type="Gene3D" id="3.60.120.10">
    <property type="entry name" value="Anthranilate synthase"/>
    <property type="match status" value="1"/>
</dbReference>
<dbReference type="InterPro" id="IPR005801">
    <property type="entry name" value="ADC_synthase"/>
</dbReference>
<dbReference type="Pfam" id="PF00425">
    <property type="entry name" value="Chorismate_bind"/>
    <property type="match status" value="1"/>
</dbReference>
<evidence type="ECO:0000259" key="1">
    <source>
        <dbReference type="Pfam" id="PF00117"/>
    </source>
</evidence>
<reference evidence="4 5" key="1">
    <citation type="journal article" date="2018" name="G3 (Bethesda)">
        <title>Phylogenetic and Phylogenomic Definition of Rhizopus Species.</title>
        <authorList>
            <person name="Gryganskyi A.P."/>
            <person name="Golan J."/>
            <person name="Dolatabadi S."/>
            <person name="Mondo S."/>
            <person name="Robb S."/>
            <person name="Idnurm A."/>
            <person name="Muszewska A."/>
            <person name="Steczkiewicz K."/>
            <person name="Masonjones S."/>
            <person name="Liao H.L."/>
            <person name="Gajdeczka M.T."/>
            <person name="Anike F."/>
            <person name="Vuek A."/>
            <person name="Anishchenko I.M."/>
            <person name="Voigt K."/>
            <person name="de Hoog G.S."/>
            <person name="Smith M.E."/>
            <person name="Heitman J."/>
            <person name="Vilgalys R."/>
            <person name="Stajich J.E."/>
        </authorList>
    </citation>
    <scope>NUCLEOTIDE SEQUENCE [LARGE SCALE GENOMIC DNA]</scope>
    <source>
        <strain evidence="4 5">LSU 92-RS-03</strain>
    </source>
</reference>
<feature type="domain" description="Glutamine amidotransferase" evidence="1">
    <location>
        <begin position="51"/>
        <end position="87"/>
    </location>
</feature>
<dbReference type="SUPFAM" id="SSF56322">
    <property type="entry name" value="ADC synthase"/>
    <property type="match status" value="1"/>
</dbReference>
<dbReference type="PRINTS" id="PR00095">
    <property type="entry name" value="ANTSNTHASEI"/>
</dbReference>
<evidence type="ECO:0000259" key="3">
    <source>
        <dbReference type="Pfam" id="PF04715"/>
    </source>
</evidence>
<keyword evidence="5" id="KW-1185">Reference proteome</keyword>
<dbReference type="Pfam" id="PF00117">
    <property type="entry name" value="GATase"/>
    <property type="match status" value="1"/>
</dbReference>
<evidence type="ECO:0000313" key="5">
    <source>
        <dbReference type="Proteomes" id="UP000253551"/>
    </source>
</evidence>
<evidence type="ECO:0008006" key="6">
    <source>
        <dbReference type="Google" id="ProtNLM"/>
    </source>
</evidence>
<dbReference type="InterPro" id="IPR006805">
    <property type="entry name" value="Anth_synth_I_N"/>
</dbReference>
<gene>
    <name evidence="4" type="ORF">CU098_000172</name>
</gene>
<protein>
    <recommendedName>
        <fullName evidence="6">Aminodeoxychorismate synthase</fullName>
    </recommendedName>
</protein>
<dbReference type="GO" id="GO:0000162">
    <property type="term" value="P:L-tryptophan biosynthetic process"/>
    <property type="evidence" value="ECO:0007669"/>
    <property type="project" value="TreeGrafter"/>
</dbReference>
<dbReference type="InterPro" id="IPR019999">
    <property type="entry name" value="Anth_synth_I-like"/>
</dbReference>
<dbReference type="AlphaFoldDB" id="A0A367J0F9"/>
<sequence length="674" mass="76956">DLLVTAYCYENDADVEALKNSVYLADNQVLTQGETKNHFLKHDQGQQQENQVLTIMAFQHKTLPLWGVQFHPESVSTEYGSNMILNFQTQTYAWMIQENQSTSKLELYIKPSCPSWIDPQVLADELISENARGSQEKYMGWLDSSRKSSPYSRMSILSFNPAAILTYSTLHKELRTTQRNSTITTTTALETNFFDYLSDLLDMTQVVPKHILGGSFSPCEIIDDLDFQGGLVGYLGYEMKRESMEGYKIPKEQVCHCQHHGQDHCCLCIEEPDAAFQFVDQFLVFDQMHRQIYLCCLVGHHPWFSREPSDAIHWIQSQEQKMLQIAELGRKRKLMDDAMRWESMSSPRTTPTPSVQLPMASHLFTPDVEHQAYLKSIESCIDHIKEGESYEICLTTRFRLELPKHISTRTTDPVLWRLYTHYLRKNNPAPFSALLMFPQLGLLSSSPERFLSVSRDQVAEMKPIKGTVARVLDCVCPENQCDLGEACKSRQWQQDEERKQQLWQDVKERAENLMIVDLIRNDLAQVCDPNSVRVPKLMHVETYEKVHHLVSTIRGQLRSHVNSVEALRTCFPPGSMTGAPKLRSVQILDRLETHRPRGVYSGCLGYFSLNGSADFNVVIRTAVVSTRSDNSTHVSVGGGGAITFLSNPEQEWKETLLKTKSVAPSVKEFLEDQL</sequence>